<organism evidence="1 2">
    <name type="scientific">Pseudomonas syringae pv. coryli</name>
    <dbReference type="NCBI Taxonomy" id="317659"/>
    <lineage>
        <taxon>Bacteria</taxon>
        <taxon>Pseudomonadati</taxon>
        <taxon>Pseudomonadota</taxon>
        <taxon>Gammaproteobacteria</taxon>
        <taxon>Pseudomonadales</taxon>
        <taxon>Pseudomonadaceae</taxon>
        <taxon>Pseudomonas</taxon>
    </lineage>
</organism>
<evidence type="ECO:0000313" key="2">
    <source>
        <dbReference type="Proteomes" id="UP000051335"/>
    </source>
</evidence>
<sequence length="66" mass="7644">MRLSDFLIENIKPIVQEWESFARTLPIAVCRPYCNSRGSPIARIIRRGSYLELSKRQTTGFSYHLG</sequence>
<dbReference type="Proteomes" id="UP000051335">
    <property type="component" value="Unassembled WGS sequence"/>
</dbReference>
<accession>A0A0P9NSR7</accession>
<dbReference type="AlphaFoldDB" id="A0A0P9NSR7"/>
<dbReference type="PATRIC" id="fig|317659.3.peg.1438"/>
<proteinExistence type="predicted"/>
<name>A0A0P9NSR7_9PSED</name>
<evidence type="ECO:0000313" key="1">
    <source>
        <dbReference type="EMBL" id="KPX02381.1"/>
    </source>
</evidence>
<dbReference type="EMBL" id="LJQC01000357">
    <property type="protein sequence ID" value="KPX02381.1"/>
    <property type="molecule type" value="Genomic_DNA"/>
</dbReference>
<comment type="caution">
    <text evidence="1">The sequence shown here is derived from an EMBL/GenBank/DDBJ whole genome shotgun (WGS) entry which is preliminary data.</text>
</comment>
<protein>
    <submittedName>
        <fullName evidence="1">Uncharacterized protein</fullName>
    </submittedName>
</protein>
<reference evidence="1 2" key="1">
    <citation type="submission" date="2015-09" db="EMBL/GenBank/DDBJ databases">
        <title>Genome announcement of multiple Pseudomonas syringae strains.</title>
        <authorList>
            <person name="Thakur S."/>
            <person name="Wang P.W."/>
            <person name="Gong Y."/>
            <person name="Weir B.S."/>
            <person name="Guttman D.S."/>
        </authorList>
    </citation>
    <scope>NUCLEOTIDE SEQUENCE [LARGE SCALE GENOMIC DNA]</scope>
    <source>
        <strain evidence="1 2">ICMP17001</strain>
    </source>
</reference>
<gene>
    <name evidence="1" type="ORF">ALO75_00826</name>
</gene>
<keyword evidence="2" id="KW-1185">Reference proteome</keyword>